<dbReference type="InterPro" id="IPR013083">
    <property type="entry name" value="Znf_RING/FYVE/PHD"/>
</dbReference>
<dbReference type="InterPro" id="IPR001841">
    <property type="entry name" value="Znf_RING"/>
</dbReference>
<keyword evidence="1" id="KW-0479">Metal-binding</keyword>
<protein>
    <submittedName>
        <fullName evidence="7">SUMO-targeted ubiquitin ligase complex subunit slx8</fullName>
    </submittedName>
</protein>
<dbReference type="EMBL" id="CAJPDR010000255">
    <property type="protein sequence ID" value="CAF9928716.1"/>
    <property type="molecule type" value="Genomic_DNA"/>
</dbReference>
<reference evidence="7" key="1">
    <citation type="submission" date="2021-03" db="EMBL/GenBank/DDBJ databases">
        <authorList>
            <person name="Tagirdzhanova G."/>
        </authorList>
    </citation>
    <scope>NUCLEOTIDE SEQUENCE</scope>
</reference>
<dbReference type="PANTHER" id="PTHR47094:SF1">
    <property type="entry name" value="RING-TYPE E3 UBIQUITIN TRANSFERASE"/>
    <property type="match status" value="1"/>
</dbReference>
<evidence type="ECO:0000256" key="2">
    <source>
        <dbReference type="ARBA" id="ARBA00022771"/>
    </source>
</evidence>
<proteinExistence type="predicted"/>
<evidence type="ECO:0000256" key="3">
    <source>
        <dbReference type="ARBA" id="ARBA00022833"/>
    </source>
</evidence>
<organism evidence="7 8">
    <name type="scientific">Alectoria fallacina</name>
    <dbReference type="NCBI Taxonomy" id="1903189"/>
    <lineage>
        <taxon>Eukaryota</taxon>
        <taxon>Fungi</taxon>
        <taxon>Dikarya</taxon>
        <taxon>Ascomycota</taxon>
        <taxon>Pezizomycotina</taxon>
        <taxon>Lecanoromycetes</taxon>
        <taxon>OSLEUM clade</taxon>
        <taxon>Lecanoromycetidae</taxon>
        <taxon>Lecanorales</taxon>
        <taxon>Lecanorineae</taxon>
        <taxon>Parmeliaceae</taxon>
        <taxon>Alectoria</taxon>
    </lineage>
</organism>
<dbReference type="AlphaFoldDB" id="A0A8H3FWK1"/>
<dbReference type="GO" id="GO:0033768">
    <property type="term" value="C:SUMO-targeted ubiquitin ligase complex"/>
    <property type="evidence" value="ECO:0007669"/>
    <property type="project" value="TreeGrafter"/>
</dbReference>
<comment type="caution">
    <text evidence="7">The sequence shown here is derived from an EMBL/GenBank/DDBJ whole genome shotgun (WGS) entry which is preliminary data.</text>
</comment>
<evidence type="ECO:0000256" key="1">
    <source>
        <dbReference type="ARBA" id="ARBA00022723"/>
    </source>
</evidence>
<keyword evidence="3" id="KW-0862">Zinc</keyword>
<dbReference type="GO" id="GO:0032183">
    <property type="term" value="F:SUMO binding"/>
    <property type="evidence" value="ECO:0007669"/>
    <property type="project" value="TreeGrafter"/>
</dbReference>
<dbReference type="Pfam" id="PF00097">
    <property type="entry name" value="zf-C3HC4"/>
    <property type="match status" value="1"/>
</dbReference>
<dbReference type="GO" id="GO:0006511">
    <property type="term" value="P:ubiquitin-dependent protein catabolic process"/>
    <property type="evidence" value="ECO:0007669"/>
    <property type="project" value="TreeGrafter"/>
</dbReference>
<dbReference type="Gene3D" id="3.30.40.10">
    <property type="entry name" value="Zinc/RING finger domain, C3HC4 (zinc finger)"/>
    <property type="match status" value="1"/>
</dbReference>
<feature type="compositionally biased region" description="Low complexity" evidence="5">
    <location>
        <begin position="1"/>
        <end position="17"/>
    </location>
</feature>
<dbReference type="GO" id="GO:0008270">
    <property type="term" value="F:zinc ion binding"/>
    <property type="evidence" value="ECO:0007669"/>
    <property type="project" value="UniProtKB-KW"/>
</dbReference>
<accession>A0A8H3FWK1</accession>
<dbReference type="InterPro" id="IPR017907">
    <property type="entry name" value="Znf_RING_CS"/>
</dbReference>
<dbReference type="GO" id="GO:0016874">
    <property type="term" value="F:ligase activity"/>
    <property type="evidence" value="ECO:0007669"/>
    <property type="project" value="UniProtKB-KW"/>
</dbReference>
<dbReference type="GO" id="GO:0140082">
    <property type="term" value="F:SUMO-ubiquitin ligase activity"/>
    <property type="evidence" value="ECO:0007669"/>
    <property type="project" value="TreeGrafter"/>
</dbReference>
<evidence type="ECO:0000313" key="8">
    <source>
        <dbReference type="Proteomes" id="UP000664203"/>
    </source>
</evidence>
<keyword evidence="8" id="KW-1185">Reference proteome</keyword>
<dbReference type="PROSITE" id="PS00518">
    <property type="entry name" value="ZF_RING_1"/>
    <property type="match status" value="1"/>
</dbReference>
<feature type="region of interest" description="Disordered" evidence="5">
    <location>
        <begin position="1"/>
        <end position="48"/>
    </location>
</feature>
<evidence type="ECO:0000313" key="7">
    <source>
        <dbReference type="EMBL" id="CAF9928716.1"/>
    </source>
</evidence>
<sequence>MPAASSPRRQLPSRLSRNTSSAQSNPAKRRKTEVSQSSNRAHKIEEVDLRDVDDEAGLSKILEQQRMATIKAQQEQANKPVKLSTLQCIICMDNMKDLTATHCGHLFCHACLMEALIAGENQGSEPGKGIPKCPVCRKKVIRPSDHRKDIHNVVPLAMKLKPKSRINKGKGKAIDEDYA</sequence>
<dbReference type="GO" id="GO:0061630">
    <property type="term" value="F:ubiquitin protein ligase activity"/>
    <property type="evidence" value="ECO:0007669"/>
    <property type="project" value="InterPro"/>
</dbReference>
<keyword evidence="7" id="KW-0436">Ligase</keyword>
<gene>
    <name evidence="7" type="primary">SLX8</name>
    <name evidence="7" type="ORF">ALECFALPRED_004122</name>
</gene>
<name>A0A8H3FWK1_9LECA</name>
<evidence type="ECO:0000259" key="6">
    <source>
        <dbReference type="PROSITE" id="PS50089"/>
    </source>
</evidence>
<feature type="domain" description="RING-type" evidence="6">
    <location>
        <begin position="88"/>
        <end position="137"/>
    </location>
</feature>
<dbReference type="SMART" id="SM00184">
    <property type="entry name" value="RING"/>
    <property type="match status" value="1"/>
</dbReference>
<dbReference type="Proteomes" id="UP000664203">
    <property type="component" value="Unassembled WGS sequence"/>
</dbReference>
<dbReference type="InterPro" id="IPR049627">
    <property type="entry name" value="SLX8"/>
</dbReference>
<dbReference type="PROSITE" id="PS50089">
    <property type="entry name" value="ZF_RING_2"/>
    <property type="match status" value="1"/>
</dbReference>
<keyword evidence="2 4" id="KW-0863">Zinc-finger</keyword>
<evidence type="ECO:0000256" key="4">
    <source>
        <dbReference type="PROSITE-ProRule" id="PRU00175"/>
    </source>
</evidence>
<dbReference type="SUPFAM" id="SSF57850">
    <property type="entry name" value="RING/U-box"/>
    <property type="match status" value="1"/>
</dbReference>
<dbReference type="PANTHER" id="PTHR47094">
    <property type="entry name" value="ELFLESS, ISOFORM B"/>
    <property type="match status" value="1"/>
</dbReference>
<dbReference type="InterPro" id="IPR018957">
    <property type="entry name" value="Znf_C3HC4_RING-type"/>
</dbReference>
<dbReference type="OrthoDB" id="6270329at2759"/>
<evidence type="ECO:0000256" key="5">
    <source>
        <dbReference type="SAM" id="MobiDB-lite"/>
    </source>
</evidence>